<evidence type="ECO:0000256" key="2">
    <source>
        <dbReference type="ARBA" id="ARBA00022448"/>
    </source>
</evidence>
<dbReference type="CDD" id="cd06261">
    <property type="entry name" value="TM_PBP2"/>
    <property type="match status" value="1"/>
</dbReference>
<dbReference type="PANTHER" id="PTHR43386">
    <property type="entry name" value="OLIGOPEPTIDE TRANSPORT SYSTEM PERMEASE PROTEIN APPC"/>
    <property type="match status" value="1"/>
</dbReference>
<feature type="transmembrane region" description="Helical" evidence="7">
    <location>
        <begin position="100"/>
        <end position="122"/>
    </location>
</feature>
<evidence type="ECO:0000256" key="6">
    <source>
        <dbReference type="ARBA" id="ARBA00023136"/>
    </source>
</evidence>
<feature type="transmembrane region" description="Helical" evidence="7">
    <location>
        <begin position="227"/>
        <end position="253"/>
    </location>
</feature>
<organism evidence="9 10">
    <name type="scientific">Candidatus Nitrobium versatile</name>
    <dbReference type="NCBI Taxonomy" id="2884831"/>
    <lineage>
        <taxon>Bacteria</taxon>
        <taxon>Pseudomonadati</taxon>
        <taxon>Nitrospirota</taxon>
        <taxon>Nitrospiria</taxon>
        <taxon>Nitrospirales</taxon>
        <taxon>Nitrospiraceae</taxon>
        <taxon>Candidatus Nitrobium</taxon>
    </lineage>
</organism>
<name>A0A953SCT7_9BACT</name>
<evidence type="ECO:0000256" key="5">
    <source>
        <dbReference type="ARBA" id="ARBA00022989"/>
    </source>
</evidence>
<proteinExistence type="inferred from homology"/>
<dbReference type="GO" id="GO:0005886">
    <property type="term" value="C:plasma membrane"/>
    <property type="evidence" value="ECO:0007669"/>
    <property type="project" value="UniProtKB-SubCell"/>
</dbReference>
<keyword evidence="6 7" id="KW-0472">Membrane</keyword>
<keyword evidence="5 7" id="KW-1133">Transmembrane helix</keyword>
<dbReference type="PANTHER" id="PTHR43386:SF1">
    <property type="entry name" value="D,D-DIPEPTIDE TRANSPORT SYSTEM PERMEASE PROTEIN DDPC-RELATED"/>
    <property type="match status" value="1"/>
</dbReference>
<comment type="similarity">
    <text evidence="7">Belongs to the binding-protein-dependent transport system permease family.</text>
</comment>
<evidence type="ECO:0000256" key="7">
    <source>
        <dbReference type="RuleBase" id="RU363032"/>
    </source>
</evidence>
<evidence type="ECO:0000256" key="1">
    <source>
        <dbReference type="ARBA" id="ARBA00004651"/>
    </source>
</evidence>
<keyword evidence="4 7" id="KW-0812">Transmembrane</keyword>
<evidence type="ECO:0000313" key="10">
    <source>
        <dbReference type="Proteomes" id="UP000705867"/>
    </source>
</evidence>
<dbReference type="GO" id="GO:0055085">
    <property type="term" value="P:transmembrane transport"/>
    <property type="evidence" value="ECO:0007669"/>
    <property type="project" value="InterPro"/>
</dbReference>
<dbReference type="AlphaFoldDB" id="A0A953SCT7"/>
<dbReference type="InterPro" id="IPR035906">
    <property type="entry name" value="MetI-like_sf"/>
</dbReference>
<dbReference type="InterPro" id="IPR050366">
    <property type="entry name" value="BP-dependent_transpt_permease"/>
</dbReference>
<evidence type="ECO:0000256" key="4">
    <source>
        <dbReference type="ARBA" id="ARBA00022692"/>
    </source>
</evidence>
<evidence type="ECO:0000259" key="8">
    <source>
        <dbReference type="PROSITE" id="PS50928"/>
    </source>
</evidence>
<reference evidence="9" key="2">
    <citation type="submission" date="2021-08" db="EMBL/GenBank/DDBJ databases">
        <authorList>
            <person name="Dalcin Martins P."/>
        </authorList>
    </citation>
    <scope>NUCLEOTIDE SEQUENCE</scope>
    <source>
        <strain evidence="9">MAG_39</strain>
    </source>
</reference>
<dbReference type="Gene3D" id="1.10.3720.10">
    <property type="entry name" value="MetI-like"/>
    <property type="match status" value="1"/>
</dbReference>
<protein>
    <submittedName>
        <fullName evidence="9">ABC transporter permease</fullName>
    </submittedName>
</protein>
<dbReference type="Proteomes" id="UP000705867">
    <property type="component" value="Unassembled WGS sequence"/>
</dbReference>
<keyword evidence="3" id="KW-1003">Cell membrane</keyword>
<dbReference type="Pfam" id="PF00528">
    <property type="entry name" value="BPD_transp_1"/>
    <property type="match status" value="1"/>
</dbReference>
<evidence type="ECO:0000256" key="3">
    <source>
        <dbReference type="ARBA" id="ARBA00022475"/>
    </source>
</evidence>
<evidence type="ECO:0000313" key="9">
    <source>
        <dbReference type="EMBL" id="MBZ0157780.1"/>
    </source>
</evidence>
<keyword evidence="2 7" id="KW-0813">Transport</keyword>
<feature type="transmembrane region" description="Helical" evidence="7">
    <location>
        <begin position="128"/>
        <end position="147"/>
    </location>
</feature>
<dbReference type="InterPro" id="IPR000515">
    <property type="entry name" value="MetI-like"/>
</dbReference>
<gene>
    <name evidence="9" type="ORF">K8I29_16410</name>
</gene>
<comment type="subcellular location">
    <subcellularLocation>
        <location evidence="1 7">Cell membrane</location>
        <topology evidence="1 7">Multi-pass membrane protein</topology>
    </subcellularLocation>
</comment>
<sequence>MTRTGKAALAIVLFLFLLSLFAPLLPLQDPNRIDLGRLRQPPSPEHPFGTDGKGRDILSRVIHGGRISIGVSLVAALLSAVIGFTVGLTSGYWGGKYDTLMMSAVDFILSFPSLLLAIAISVVLPPGIYTVMIALSAVGWTSFARLIRGQVLTLKNMPFVDAARAVGCGDARILFRHIAPLCIPLGLVMMGIKMGGFLLTEATLSFLGLGAQPPAPTWGAMISANRAYVLSSVWMVFFPGMAISVTAFCFNLLGESLKEVFKITEKE</sequence>
<feature type="transmembrane region" description="Helical" evidence="7">
    <location>
        <begin position="181"/>
        <end position="207"/>
    </location>
</feature>
<reference evidence="9" key="1">
    <citation type="journal article" date="2021" name="bioRxiv">
        <title>Unraveling nitrogen, sulfur and carbon metabolic pathways and microbial community transcriptional responses to substrate deprivation and toxicity stresses in a bioreactor mimicking anoxic brackish coastal sediment conditions.</title>
        <authorList>
            <person name="Martins P.D."/>
            <person name="Echeveste M.J."/>
            <person name="Arshad A."/>
            <person name="Kurth J."/>
            <person name="Ouboter H."/>
            <person name="Jetten M.S.M."/>
            <person name="Welte C.U."/>
        </authorList>
    </citation>
    <scope>NUCLEOTIDE SEQUENCE</scope>
    <source>
        <strain evidence="9">MAG_39</strain>
    </source>
</reference>
<feature type="transmembrane region" description="Helical" evidence="7">
    <location>
        <begin position="67"/>
        <end position="88"/>
    </location>
</feature>
<feature type="domain" description="ABC transmembrane type-1" evidence="8">
    <location>
        <begin position="65"/>
        <end position="254"/>
    </location>
</feature>
<dbReference type="PROSITE" id="PS50928">
    <property type="entry name" value="ABC_TM1"/>
    <property type="match status" value="1"/>
</dbReference>
<dbReference type="SUPFAM" id="SSF161098">
    <property type="entry name" value="MetI-like"/>
    <property type="match status" value="1"/>
</dbReference>
<dbReference type="EMBL" id="JAIOIV010000127">
    <property type="protein sequence ID" value="MBZ0157780.1"/>
    <property type="molecule type" value="Genomic_DNA"/>
</dbReference>
<accession>A0A953SCT7</accession>
<comment type="caution">
    <text evidence="9">The sequence shown here is derived from an EMBL/GenBank/DDBJ whole genome shotgun (WGS) entry which is preliminary data.</text>
</comment>